<gene>
    <name evidence="3" type="ORF">A5672_12960</name>
</gene>
<dbReference type="EMBL" id="LZIT01000096">
    <property type="protein sequence ID" value="OBG41090.1"/>
    <property type="molecule type" value="Genomic_DNA"/>
</dbReference>
<reference evidence="3 4" key="1">
    <citation type="submission" date="2016-06" db="EMBL/GenBank/DDBJ databases">
        <authorList>
            <person name="Sutton G."/>
            <person name="Brinkac L."/>
            <person name="Sanka R."/>
            <person name="Adams M."/>
            <person name="Lau E."/>
            <person name="Sam S."/>
            <person name="Sreng N."/>
            <person name="Him V."/>
            <person name="Kerleguer A."/>
            <person name="Cheng S."/>
        </authorList>
    </citation>
    <scope>NUCLEOTIDE SEQUENCE [LARGE SCALE GENOMIC DNA]</scope>
    <source>
        <strain evidence="3 4">E2978</strain>
    </source>
</reference>
<sequence>MSYVVTAPEQVQAAARQLAGIRSLLAESAAGAAGPTTAIVPAAADQVSAAISAMFGTFGEEFQSLSAQAQAFHAEFVAAMNAGAGAYLGAEAANAEALLGSALAAPGQERPPPRASVPLVFSTG</sequence>
<dbReference type="Pfam" id="PF00934">
    <property type="entry name" value="PE"/>
    <property type="match status" value="1"/>
</dbReference>
<accession>A0ABD6P314</accession>
<protein>
    <recommendedName>
        <fullName evidence="2">PE domain-containing protein</fullName>
    </recommendedName>
</protein>
<organism evidence="3 4">
    <name type="scientific">Mycobacterium alsense</name>
    <dbReference type="NCBI Taxonomy" id="324058"/>
    <lineage>
        <taxon>Bacteria</taxon>
        <taxon>Bacillati</taxon>
        <taxon>Actinomycetota</taxon>
        <taxon>Actinomycetes</taxon>
        <taxon>Mycobacteriales</taxon>
        <taxon>Mycobacteriaceae</taxon>
        <taxon>Mycobacterium</taxon>
    </lineage>
</organism>
<dbReference type="SUPFAM" id="SSF140459">
    <property type="entry name" value="PE/PPE dimer-like"/>
    <property type="match status" value="1"/>
</dbReference>
<dbReference type="AlphaFoldDB" id="A0ABD6P314"/>
<feature type="region of interest" description="Disordered" evidence="1">
    <location>
        <begin position="104"/>
        <end position="124"/>
    </location>
</feature>
<evidence type="ECO:0000313" key="3">
    <source>
        <dbReference type="EMBL" id="OBG41090.1"/>
    </source>
</evidence>
<comment type="caution">
    <text evidence="3">The sequence shown here is derived from an EMBL/GenBank/DDBJ whole genome shotgun (WGS) entry which is preliminary data.</text>
</comment>
<feature type="domain" description="PE" evidence="2">
    <location>
        <begin position="4"/>
        <end position="94"/>
    </location>
</feature>
<evidence type="ECO:0000313" key="4">
    <source>
        <dbReference type="Proteomes" id="UP000092086"/>
    </source>
</evidence>
<dbReference type="RefSeq" id="WP_068207951.1">
    <property type="nucleotide sequence ID" value="NZ_LZIT01000096.1"/>
</dbReference>
<dbReference type="InterPro" id="IPR038332">
    <property type="entry name" value="PPE_sf"/>
</dbReference>
<dbReference type="Gene3D" id="1.10.287.850">
    <property type="entry name" value="HP0062-like domain"/>
    <property type="match status" value="1"/>
</dbReference>
<dbReference type="InterPro" id="IPR000084">
    <property type="entry name" value="PE-PGRS_N"/>
</dbReference>
<dbReference type="Proteomes" id="UP000092086">
    <property type="component" value="Unassembled WGS sequence"/>
</dbReference>
<evidence type="ECO:0000259" key="2">
    <source>
        <dbReference type="Pfam" id="PF00934"/>
    </source>
</evidence>
<name>A0ABD6P314_9MYCO</name>
<evidence type="ECO:0000256" key="1">
    <source>
        <dbReference type="SAM" id="MobiDB-lite"/>
    </source>
</evidence>
<proteinExistence type="predicted"/>